<organism evidence="1 2">
    <name type="scientific">Syntrophotalea acetylenica</name>
    <name type="common">Pelobacter acetylenicus</name>
    <dbReference type="NCBI Taxonomy" id="29542"/>
    <lineage>
        <taxon>Bacteria</taxon>
        <taxon>Pseudomonadati</taxon>
        <taxon>Thermodesulfobacteriota</taxon>
        <taxon>Desulfuromonadia</taxon>
        <taxon>Desulfuromonadales</taxon>
        <taxon>Syntrophotaleaceae</taxon>
        <taxon>Syntrophotalea</taxon>
    </lineage>
</organism>
<dbReference type="Gene3D" id="3.10.20.30">
    <property type="match status" value="1"/>
</dbReference>
<dbReference type="RefSeq" id="WP_072287646.1">
    <property type="nucleotide sequence ID" value="NZ_CP015455.1"/>
</dbReference>
<evidence type="ECO:0000313" key="1">
    <source>
        <dbReference type="EMBL" id="APG25803.1"/>
    </source>
</evidence>
<dbReference type="EMBL" id="CP015518">
    <property type="protein sequence ID" value="APG25803.1"/>
    <property type="molecule type" value="Genomic_DNA"/>
</dbReference>
<dbReference type="Proteomes" id="UP000182264">
    <property type="component" value="Chromosome"/>
</dbReference>
<reference evidence="1 2" key="1">
    <citation type="journal article" date="2017" name="Genome Announc.">
        <title>Complete Genome Sequences of Two Acetylene-Fermenting Pelobacter acetylenicus Strains.</title>
        <authorList>
            <person name="Sutton J.M."/>
            <person name="Baesman S.M."/>
            <person name="Fierst J.L."/>
            <person name="Poret-Peterson A.T."/>
            <person name="Oremland R.S."/>
            <person name="Dunlap D.S."/>
            <person name="Akob D.M."/>
        </authorList>
    </citation>
    <scope>NUCLEOTIDE SEQUENCE [LARGE SCALE GENOMIC DNA]</scope>
    <source>
        <strain evidence="1 2">DSM 3247</strain>
    </source>
</reference>
<protein>
    <recommendedName>
        <fullName evidence="3">ThiamineS protein</fullName>
    </recommendedName>
</protein>
<dbReference type="Pfam" id="PF02597">
    <property type="entry name" value="ThiS"/>
    <property type="match status" value="1"/>
</dbReference>
<dbReference type="InterPro" id="IPR012675">
    <property type="entry name" value="Beta-grasp_dom_sf"/>
</dbReference>
<keyword evidence="2" id="KW-1185">Reference proteome</keyword>
<name>A0A1L3GIP7_SYNAC</name>
<dbReference type="OrthoDB" id="9801945at2"/>
<dbReference type="KEGG" id="pace:A6070_06885"/>
<sequence>MKVNIKCFSGLSQENVCDHHGSKAYEIGEMATVLDLVKSLEFNPEDIKIVFVNHKEVEMDHVLKEGDQVALSPKTGGM</sequence>
<gene>
    <name evidence="1" type="ORF">A7E75_12870</name>
</gene>
<dbReference type="STRING" id="29542.A6070_06885"/>
<dbReference type="AlphaFoldDB" id="A0A1L3GIP7"/>
<dbReference type="InterPro" id="IPR016155">
    <property type="entry name" value="Mopterin_synth/thiamin_S_b"/>
</dbReference>
<dbReference type="InterPro" id="IPR003749">
    <property type="entry name" value="ThiS/MoaD-like"/>
</dbReference>
<accession>A0A1L3GIP7</accession>
<evidence type="ECO:0000313" key="2">
    <source>
        <dbReference type="Proteomes" id="UP000182264"/>
    </source>
</evidence>
<dbReference type="SUPFAM" id="SSF54285">
    <property type="entry name" value="MoaD/ThiS"/>
    <property type="match status" value="1"/>
</dbReference>
<evidence type="ECO:0008006" key="3">
    <source>
        <dbReference type="Google" id="ProtNLM"/>
    </source>
</evidence>
<proteinExistence type="predicted"/>